<dbReference type="PANTHER" id="PTHR12984:SF3">
    <property type="entry name" value="N-TERMINAL KINASE-LIKE PROTEIN"/>
    <property type="match status" value="1"/>
</dbReference>
<feature type="compositionally biased region" description="Basic and acidic residues" evidence="8">
    <location>
        <begin position="1"/>
        <end position="13"/>
    </location>
</feature>
<evidence type="ECO:0000256" key="6">
    <source>
        <dbReference type="ARBA" id="ARBA00056114"/>
    </source>
</evidence>
<accession>A0AAV9S6D3</accession>
<dbReference type="InterPro" id="IPR051177">
    <property type="entry name" value="CIK-Related_Protein"/>
</dbReference>
<sequence>MDFVKQKIQDQHANKIVGGPGWNQAGKDQRAWEDQSRARQEEARGRWEDQSRARQEEEEARGRWEDQSRARQEEEEARGRWEDQSRARQEEEEEEARGRWEDQIRARQDKARGCGGRSREGRGEQEMSASVHQRAPEAQGRVDERPALHQFQSRCQRCAVSRALSIPKTIRNSPNSLFVQVAHRASPAAAASRLWLQSMQGLSLLRLCECLMRDPVKDFAYEILPESPEKSGIWTLHRGKRKTSGDPVSVFVYEGAQGTEQQTQLAKAAFKRMKTLRHPNILAYVDGLETDKSLYVVTEQVTPLAVHLKAQAEKGGAGELEISWGLHQIVKAQSFLVNDCHLLHNNLGIWAVFVDRAGEWKLGALDHVVPEQGDPSGVSLPSPKAVYPDMEKYDPPETSNSSGEKWAGEVWRLGCLIWEVFNGPLPRASSLRSLGKIPKSLVPHYCELVGANPRARPNPARFLQNCRAPGGFLSNSFVESNLFLEEIQIKDPAEKQQFFQDLNDHLDSFPEDFCKHKVLPQLLTAFEFGNAGAVILTPLFKVGKFLSAEEYQQKIIPVIVKMFSSTDRAMRIRLLQQMEQFIQYLNEAAVNSQIFPHVVHGFTDTNPAIREQTVKSMLLLAPKLNETNLNQELMRHFARLQARDEQGPIRCNTTVCLGKIASYLNAGTRQRILISAFSRATKDPFPASRSAGVLGFAATHNYYSVTEIAARILPTLCAVTVDPDKGVRDQAFKAMKSFLSKLEAVSEDPSKLAEIEKDVGSSAQPAGASSSWAGWAVTGVSSLTSKLIRNNPGTEGSTAAESSGPANATSPTSTADGASTLRKGVEDKTQQFSLADHGTADRANQSQTLEATDNDEEQIGDRWDEEEDWGSLEEPEKAQTDDWNTDWSGTASSKKKSNERGAGRSSASMAVKKQSSDWSSSGWDADDSWSNDKEGQGQSSAGEEGWGNDWGEEETDVTPASKDMPLPEGVRLASEYNWDSSGAGKGPTQNELFASVSQRSTFATTAGDGWASETTGDWGTESWESVEGGQNLSKAELSKKKREERRKELEAKRAERKAAKGPLKLGARKLD</sequence>
<comment type="function">
    <text evidence="6">Regulates COPI-mediated retrograde protein traffic at the interface between the Golgi apparatus and the endoplasmic reticulum. Involved in the maintenance of the Golgi apparatus morphology.</text>
</comment>
<comment type="similarity">
    <text evidence="3">Belongs to the protein kinase superfamily.</text>
</comment>
<dbReference type="InterPro" id="IPR011009">
    <property type="entry name" value="Kinase-like_dom_sf"/>
</dbReference>
<evidence type="ECO:0000256" key="8">
    <source>
        <dbReference type="SAM" id="MobiDB-lite"/>
    </source>
</evidence>
<name>A0AAV9S6D3_9TELE</name>
<feature type="compositionally biased region" description="Acidic residues" evidence="8">
    <location>
        <begin position="852"/>
        <end position="873"/>
    </location>
</feature>
<feature type="compositionally biased region" description="Basic and acidic residues" evidence="8">
    <location>
        <begin position="1045"/>
        <end position="1058"/>
    </location>
</feature>
<dbReference type="InterPro" id="IPR000719">
    <property type="entry name" value="Prot_kinase_dom"/>
</dbReference>
<evidence type="ECO:0000313" key="11">
    <source>
        <dbReference type="Proteomes" id="UP001311232"/>
    </source>
</evidence>
<dbReference type="PROSITE" id="PS50077">
    <property type="entry name" value="HEAT_REPEAT"/>
    <property type="match status" value="1"/>
</dbReference>
<dbReference type="FunFam" id="1.25.10.10:FF:000108">
    <property type="entry name" value="N-terminal kinase-like protein isoform X1"/>
    <property type="match status" value="1"/>
</dbReference>
<dbReference type="InterPro" id="IPR016024">
    <property type="entry name" value="ARM-type_fold"/>
</dbReference>
<keyword evidence="1" id="KW-0677">Repeat</keyword>
<feature type="compositionally biased region" description="Polar residues" evidence="8">
    <location>
        <begin position="842"/>
        <end position="851"/>
    </location>
</feature>
<dbReference type="InterPro" id="IPR021133">
    <property type="entry name" value="HEAT_type_2"/>
</dbReference>
<evidence type="ECO:0000313" key="10">
    <source>
        <dbReference type="EMBL" id="KAK5616850.1"/>
    </source>
</evidence>
<dbReference type="GO" id="GO:0005524">
    <property type="term" value="F:ATP binding"/>
    <property type="evidence" value="ECO:0007669"/>
    <property type="project" value="InterPro"/>
</dbReference>
<feature type="compositionally biased region" description="Polar residues" evidence="8">
    <location>
        <begin position="987"/>
        <end position="1004"/>
    </location>
</feature>
<evidence type="ECO:0000259" key="9">
    <source>
        <dbReference type="PROSITE" id="PS50011"/>
    </source>
</evidence>
<feature type="compositionally biased region" description="Polar residues" evidence="8">
    <location>
        <begin position="787"/>
        <end position="817"/>
    </location>
</feature>
<keyword evidence="11" id="KW-1185">Reference proteome</keyword>
<protein>
    <recommendedName>
        <fullName evidence="4">N-terminal kinase-like protein</fullName>
    </recommendedName>
    <alternativeName>
        <fullName evidence="5">SCY1-like protein 1</fullName>
    </alternativeName>
</protein>
<dbReference type="PANTHER" id="PTHR12984">
    <property type="entry name" value="SCY1-RELATED S/T PROTEIN KINASE-LIKE"/>
    <property type="match status" value="1"/>
</dbReference>
<dbReference type="EMBL" id="JAHHUM010000870">
    <property type="protein sequence ID" value="KAK5616850.1"/>
    <property type="molecule type" value="Genomic_DNA"/>
</dbReference>
<keyword evidence="10" id="KW-0808">Transferase</keyword>
<dbReference type="InterPro" id="IPR011989">
    <property type="entry name" value="ARM-like"/>
</dbReference>
<proteinExistence type="inferred from homology"/>
<evidence type="ECO:0000256" key="7">
    <source>
        <dbReference type="PROSITE-ProRule" id="PRU00103"/>
    </source>
</evidence>
<reference evidence="10 11" key="1">
    <citation type="submission" date="2021-06" db="EMBL/GenBank/DDBJ databases">
        <authorList>
            <person name="Palmer J.M."/>
        </authorList>
    </citation>
    <scope>NUCLEOTIDE SEQUENCE [LARGE SCALE GENOMIC DNA]</scope>
    <source>
        <strain evidence="10 11">MEX-2019</strain>
        <tissue evidence="10">Muscle</tissue>
    </source>
</reference>
<dbReference type="Pfam" id="PF07714">
    <property type="entry name" value="PK_Tyr_Ser-Thr"/>
    <property type="match status" value="1"/>
</dbReference>
<dbReference type="GO" id="GO:0004672">
    <property type="term" value="F:protein kinase activity"/>
    <property type="evidence" value="ECO:0007669"/>
    <property type="project" value="InterPro"/>
</dbReference>
<dbReference type="PROSITE" id="PS50011">
    <property type="entry name" value="PROTEIN_KINASE_DOM"/>
    <property type="match status" value="1"/>
</dbReference>
<dbReference type="Gene3D" id="1.10.510.10">
    <property type="entry name" value="Transferase(Phosphotransferase) domain 1"/>
    <property type="match status" value="1"/>
</dbReference>
<feature type="repeat" description="HEAT" evidence="7">
    <location>
        <begin position="594"/>
        <end position="632"/>
    </location>
</feature>
<keyword evidence="2" id="KW-0175">Coiled coil</keyword>
<dbReference type="Proteomes" id="UP001311232">
    <property type="component" value="Unassembled WGS sequence"/>
</dbReference>
<feature type="compositionally biased region" description="Basic and acidic residues" evidence="8">
    <location>
        <begin position="96"/>
        <end position="125"/>
    </location>
</feature>
<dbReference type="SUPFAM" id="SSF48371">
    <property type="entry name" value="ARM repeat"/>
    <property type="match status" value="1"/>
</dbReference>
<evidence type="ECO:0000256" key="2">
    <source>
        <dbReference type="ARBA" id="ARBA00023054"/>
    </source>
</evidence>
<feature type="domain" description="Protein kinase" evidence="9">
    <location>
        <begin position="222"/>
        <end position="519"/>
    </location>
</feature>
<organism evidence="10 11">
    <name type="scientific">Crenichthys baileyi</name>
    <name type="common">White River springfish</name>
    <dbReference type="NCBI Taxonomy" id="28760"/>
    <lineage>
        <taxon>Eukaryota</taxon>
        <taxon>Metazoa</taxon>
        <taxon>Chordata</taxon>
        <taxon>Craniata</taxon>
        <taxon>Vertebrata</taxon>
        <taxon>Euteleostomi</taxon>
        <taxon>Actinopterygii</taxon>
        <taxon>Neopterygii</taxon>
        <taxon>Teleostei</taxon>
        <taxon>Neoteleostei</taxon>
        <taxon>Acanthomorphata</taxon>
        <taxon>Ovalentaria</taxon>
        <taxon>Atherinomorphae</taxon>
        <taxon>Cyprinodontiformes</taxon>
        <taxon>Goodeidae</taxon>
        <taxon>Crenichthys</taxon>
    </lineage>
</organism>
<feature type="compositionally biased region" description="Basic and acidic residues" evidence="8">
    <location>
        <begin position="27"/>
        <end position="89"/>
    </location>
</feature>
<dbReference type="AlphaFoldDB" id="A0AAV9S6D3"/>
<evidence type="ECO:0000256" key="3">
    <source>
        <dbReference type="ARBA" id="ARBA00038349"/>
    </source>
</evidence>
<evidence type="ECO:0000256" key="4">
    <source>
        <dbReference type="ARBA" id="ARBA00040972"/>
    </source>
</evidence>
<evidence type="ECO:0000256" key="5">
    <source>
        <dbReference type="ARBA" id="ARBA00042347"/>
    </source>
</evidence>
<feature type="region of interest" description="Disordered" evidence="8">
    <location>
        <begin position="1"/>
        <end position="142"/>
    </location>
</feature>
<feature type="compositionally biased region" description="Polar residues" evidence="8">
    <location>
        <begin position="881"/>
        <end position="892"/>
    </location>
</feature>
<dbReference type="InterPro" id="IPR001245">
    <property type="entry name" value="Ser-Thr/Tyr_kinase_cat_dom"/>
</dbReference>
<evidence type="ECO:0000256" key="1">
    <source>
        <dbReference type="ARBA" id="ARBA00022737"/>
    </source>
</evidence>
<keyword evidence="10" id="KW-0418">Kinase</keyword>
<dbReference type="Gene3D" id="3.30.200.20">
    <property type="entry name" value="Phosphorylase Kinase, domain 1"/>
    <property type="match status" value="1"/>
</dbReference>
<comment type="caution">
    <text evidence="10">The sequence shown here is derived from an EMBL/GenBank/DDBJ whole genome shotgun (WGS) entry which is preliminary data.</text>
</comment>
<feature type="region of interest" description="Disordered" evidence="8">
    <location>
        <begin position="831"/>
        <end position="1071"/>
    </location>
</feature>
<feature type="compositionally biased region" description="Low complexity" evidence="8">
    <location>
        <begin position="936"/>
        <end position="949"/>
    </location>
</feature>
<gene>
    <name evidence="10" type="primary">SCYL1</name>
    <name evidence="10" type="ORF">CRENBAI_018329</name>
</gene>
<dbReference type="SUPFAM" id="SSF56112">
    <property type="entry name" value="Protein kinase-like (PK-like)"/>
    <property type="match status" value="1"/>
</dbReference>
<feature type="region of interest" description="Disordered" evidence="8">
    <location>
        <begin position="787"/>
        <end position="819"/>
    </location>
</feature>
<dbReference type="Gene3D" id="1.25.10.10">
    <property type="entry name" value="Leucine-rich Repeat Variant"/>
    <property type="match status" value="1"/>
</dbReference>